<evidence type="ECO:0000313" key="12">
    <source>
        <dbReference type="Proteomes" id="UP000001055"/>
    </source>
</evidence>
<dbReference type="AlphaFoldDB" id="Q0TVR1"/>
<comment type="subcellular location">
    <subcellularLocation>
        <location evidence="2">Nucleus</location>
    </subcellularLocation>
</comment>
<dbReference type="EMBL" id="CH445371">
    <property type="protein sequence ID" value="EAT76211.2"/>
    <property type="molecule type" value="Genomic_DNA"/>
</dbReference>
<dbReference type="PROSITE" id="PS50089">
    <property type="entry name" value="ZF_RING_2"/>
    <property type="match status" value="1"/>
</dbReference>
<keyword evidence="8" id="KW-0479">Metal-binding</keyword>
<evidence type="ECO:0000256" key="1">
    <source>
        <dbReference type="ARBA" id="ARBA00000900"/>
    </source>
</evidence>
<proteinExistence type="predicted"/>
<evidence type="ECO:0000259" key="10">
    <source>
        <dbReference type="PROSITE" id="PS50089"/>
    </source>
</evidence>
<dbReference type="Pfam" id="PF13639">
    <property type="entry name" value="zf-RING_2"/>
    <property type="match status" value="1"/>
</dbReference>
<evidence type="ECO:0000256" key="2">
    <source>
        <dbReference type="ARBA" id="ARBA00004123"/>
    </source>
</evidence>
<dbReference type="InterPro" id="IPR013083">
    <property type="entry name" value="Znf_RING/FYVE/PHD"/>
</dbReference>
<keyword evidence="7" id="KW-0539">Nucleus</keyword>
<dbReference type="Proteomes" id="UP000001055">
    <property type="component" value="Unassembled WGS sequence"/>
</dbReference>
<reference evidence="12" key="1">
    <citation type="journal article" date="2007" name="Plant Cell">
        <title>Dothideomycete-plant interactions illuminated by genome sequencing and EST analysis of the wheat pathogen Stagonospora nodorum.</title>
        <authorList>
            <person name="Hane J.K."/>
            <person name="Lowe R.G."/>
            <person name="Solomon P.S."/>
            <person name="Tan K.C."/>
            <person name="Schoch C.L."/>
            <person name="Spatafora J.W."/>
            <person name="Crous P.W."/>
            <person name="Kodira C."/>
            <person name="Birren B.W."/>
            <person name="Galagan J.E."/>
            <person name="Torriani S.F."/>
            <person name="McDonald B.A."/>
            <person name="Oliver R.P."/>
        </authorList>
    </citation>
    <scope>NUCLEOTIDE SEQUENCE [LARGE SCALE GENOMIC DNA]</scope>
    <source>
        <strain evidence="12">SN15 / ATCC MYA-4574 / FGSC 10173</strain>
    </source>
</reference>
<dbReference type="VEuPathDB" id="FungiDB:JI435_163860"/>
<evidence type="ECO:0000256" key="3">
    <source>
        <dbReference type="ARBA" id="ARBA00012483"/>
    </source>
</evidence>
<dbReference type="VEuPathDB" id="FungiDB:JI435_309800"/>
<dbReference type="GO" id="GO:0004842">
    <property type="term" value="F:ubiquitin-protein transferase activity"/>
    <property type="evidence" value="ECO:0000318"/>
    <property type="project" value="GO_Central"/>
</dbReference>
<keyword evidence="8" id="KW-0863">Zinc-finger</keyword>
<feature type="region of interest" description="Disordered" evidence="9">
    <location>
        <begin position="379"/>
        <end position="418"/>
    </location>
</feature>
<organism evidence="11 12">
    <name type="scientific">Phaeosphaeria nodorum (strain SN15 / ATCC MYA-4574 / FGSC 10173)</name>
    <name type="common">Glume blotch fungus</name>
    <name type="synonym">Parastagonospora nodorum</name>
    <dbReference type="NCBI Taxonomy" id="321614"/>
    <lineage>
        <taxon>Eukaryota</taxon>
        <taxon>Fungi</taxon>
        <taxon>Dikarya</taxon>
        <taxon>Ascomycota</taxon>
        <taxon>Pezizomycotina</taxon>
        <taxon>Dothideomycetes</taxon>
        <taxon>Pleosporomycetidae</taxon>
        <taxon>Pleosporales</taxon>
        <taxon>Pleosporineae</taxon>
        <taxon>Phaeosphaeriaceae</taxon>
        <taxon>Parastagonospora</taxon>
    </lineage>
</organism>
<keyword evidence="6" id="KW-0833">Ubl conjugation pathway</keyword>
<dbReference type="GO" id="GO:0031491">
    <property type="term" value="F:nucleosome binding"/>
    <property type="evidence" value="ECO:0000318"/>
    <property type="project" value="GO_Central"/>
</dbReference>
<feature type="region of interest" description="Disordered" evidence="9">
    <location>
        <begin position="250"/>
        <end position="280"/>
    </location>
</feature>
<dbReference type="SUPFAM" id="SSF57850">
    <property type="entry name" value="RING/U-box"/>
    <property type="match status" value="1"/>
</dbReference>
<dbReference type="PANTHER" id="PTHR23328">
    <property type="entry name" value="RING-TYPE DOMAIN-CONTAINING PROTEIN"/>
    <property type="match status" value="1"/>
</dbReference>
<feature type="domain" description="RING-type" evidence="10">
    <location>
        <begin position="697"/>
        <end position="736"/>
    </location>
</feature>
<keyword evidence="4" id="KW-0808">Transferase</keyword>
<dbReference type="GO" id="GO:0005634">
    <property type="term" value="C:nucleus"/>
    <property type="evidence" value="ECO:0000318"/>
    <property type="project" value="GO_Central"/>
</dbReference>
<protein>
    <recommendedName>
        <fullName evidence="3">RING-type E3 ubiquitin transferase</fullName>
        <ecNumber evidence="3">2.3.2.27</ecNumber>
    </recommendedName>
</protein>
<gene>
    <name evidence="11" type="ORF">SNOG_16386</name>
</gene>
<dbReference type="InterPro" id="IPR051657">
    <property type="entry name" value="RNF168/RNF169_E3_ubiq-ligase"/>
</dbReference>
<dbReference type="GO" id="GO:0006302">
    <property type="term" value="P:double-strand break repair"/>
    <property type="evidence" value="ECO:0000318"/>
    <property type="project" value="GO_Central"/>
</dbReference>
<dbReference type="Gene3D" id="3.30.40.10">
    <property type="entry name" value="Zinc/RING finger domain, C3HC4 (zinc finger)"/>
    <property type="match status" value="1"/>
</dbReference>
<evidence type="ECO:0000256" key="5">
    <source>
        <dbReference type="ARBA" id="ARBA00022763"/>
    </source>
</evidence>
<dbReference type="GO" id="GO:0061630">
    <property type="term" value="F:ubiquitin protein ligase activity"/>
    <property type="evidence" value="ECO:0007669"/>
    <property type="project" value="UniProtKB-EC"/>
</dbReference>
<dbReference type="GO" id="GO:0035861">
    <property type="term" value="C:site of double-strand break"/>
    <property type="evidence" value="ECO:0000318"/>
    <property type="project" value="GO_Central"/>
</dbReference>
<dbReference type="PANTHER" id="PTHR23328:SF0">
    <property type="entry name" value="RING-TYPE DOMAIN-CONTAINING PROTEIN"/>
    <property type="match status" value="1"/>
</dbReference>
<feature type="region of interest" description="Disordered" evidence="9">
    <location>
        <begin position="435"/>
        <end position="461"/>
    </location>
</feature>
<name>Q0TVR1_PHANO</name>
<dbReference type="RefSeq" id="XP_001806504.1">
    <property type="nucleotide sequence ID" value="XM_001806452.1"/>
</dbReference>
<accession>Q0TVR1</accession>
<evidence type="ECO:0000256" key="6">
    <source>
        <dbReference type="ARBA" id="ARBA00022786"/>
    </source>
</evidence>
<dbReference type="GO" id="GO:0008270">
    <property type="term" value="F:zinc ion binding"/>
    <property type="evidence" value="ECO:0007669"/>
    <property type="project" value="UniProtKB-KW"/>
</dbReference>
<dbReference type="GeneID" id="5983435"/>
<evidence type="ECO:0000256" key="9">
    <source>
        <dbReference type="SAM" id="MobiDB-lite"/>
    </source>
</evidence>
<dbReference type="InParanoid" id="Q0TVR1"/>
<evidence type="ECO:0000313" key="11">
    <source>
        <dbReference type="EMBL" id="EAT76211.2"/>
    </source>
</evidence>
<dbReference type="InterPro" id="IPR001841">
    <property type="entry name" value="Znf_RING"/>
</dbReference>
<sequence>MQSTPGTTFFSLPTELRLQIAVYALEQSDDVGILPPNDQVVVEAAWLQIGTWQTFPFNKDCMALEELCVVSITDDDVDRAIRPVISLLRRLQNVKKIRIFPWHAECRLTYGRLVGAMYKDDHYHRYDAETAPLVGPTWWKPYFNSHDISLDFVKCEAEPVMAEEDYMVMMKPKIDEIMDWMDRWSTLRPSHIEPQCFNRTNITTASQHNLHLLHHLAAMSGTWPPPPAVEDVHEIATEPDGYEDMPSLEQAAAPQAEAAPDSVPPAMPSAQPLQSSQATPGVPTLTLPTHWGPPPAGVSPEFLVSYYTASGLTQEALNSVPPPPFFMINQQINAATVSPPGFTVENSPFQQANSGLIPTILPWLPSNFPAIFAGLSGPAAGDHADDVWEDVPGDTDEADDDEMPALGNGNPLTTSPPVGLQAHMMASFAEFMAAMGGPDDQPFPNAPNGSDPPASSSEMPGGLLAALQHGAWTSSAAPATDLNGTTHNGATSAGPAMLSAFPVHMNFIVGTQTIFTPGAALHSGSFTANNPEELAAETAAAGADILDPTTGEVYPELHAHFWQSGGPLPDGSLSIAVGSVGVPPTAAESLTSMGFTTTSVSLANAATMFDPLAITFGSTSLHHLRAAARPRFDAAAFVDNLDRVEISDIPAEDMRCPYCWLPFGTTDEDDPNFVFTPDPDDPPEIAARQIAFRELLPFCAERADNDPVRTPCGHLFGRGCLVETLEKVDTLCPTCRKDLRPQPETPKVEV</sequence>
<dbReference type="EC" id="2.3.2.27" evidence="3"/>
<evidence type="ECO:0000256" key="7">
    <source>
        <dbReference type="ARBA" id="ARBA00023242"/>
    </source>
</evidence>
<feature type="compositionally biased region" description="Low complexity" evidence="9">
    <location>
        <begin position="250"/>
        <end position="260"/>
    </location>
</feature>
<keyword evidence="8" id="KW-0862">Zinc</keyword>
<evidence type="ECO:0000256" key="4">
    <source>
        <dbReference type="ARBA" id="ARBA00022679"/>
    </source>
</evidence>
<keyword evidence="5" id="KW-0227">DNA damage</keyword>
<feature type="compositionally biased region" description="Acidic residues" evidence="9">
    <location>
        <begin position="387"/>
        <end position="403"/>
    </location>
</feature>
<evidence type="ECO:0000256" key="8">
    <source>
        <dbReference type="PROSITE-ProRule" id="PRU00175"/>
    </source>
</evidence>
<dbReference type="KEGG" id="pno:SNOG_16386"/>
<comment type="catalytic activity">
    <reaction evidence="1">
        <text>S-ubiquitinyl-[E2 ubiquitin-conjugating enzyme]-L-cysteine + [acceptor protein]-L-lysine = [E2 ubiquitin-conjugating enzyme]-L-cysteine + N(6)-ubiquitinyl-[acceptor protein]-L-lysine.</text>
        <dbReference type="EC" id="2.3.2.27"/>
    </reaction>
</comment>